<protein>
    <submittedName>
        <fullName evidence="2">DUF541 domain-containing protein</fullName>
    </submittedName>
</protein>
<dbReference type="Proteomes" id="UP000284333">
    <property type="component" value="Unassembled WGS sequence"/>
</dbReference>
<dbReference type="AlphaFoldDB" id="A0A438AXM9"/>
<dbReference type="Pfam" id="PF04402">
    <property type="entry name" value="SIMPL"/>
    <property type="match status" value="1"/>
</dbReference>
<dbReference type="PANTHER" id="PTHR34387">
    <property type="entry name" value="SLR1258 PROTEIN"/>
    <property type="match status" value="1"/>
</dbReference>
<dbReference type="PANTHER" id="PTHR34387:SF1">
    <property type="entry name" value="PERIPLASMIC IMMUNOGENIC PROTEIN"/>
    <property type="match status" value="1"/>
</dbReference>
<evidence type="ECO:0000313" key="2">
    <source>
        <dbReference type="EMBL" id="RVW03474.1"/>
    </source>
</evidence>
<evidence type="ECO:0000256" key="1">
    <source>
        <dbReference type="SAM" id="MobiDB-lite"/>
    </source>
</evidence>
<dbReference type="OrthoDB" id="3576389at2"/>
<dbReference type="InterPro" id="IPR007497">
    <property type="entry name" value="SIMPL/DUF541"/>
</dbReference>
<name>A0A438AXM9_9NOCA</name>
<proteinExistence type="predicted"/>
<dbReference type="EMBL" id="RKLN01000003">
    <property type="protein sequence ID" value="RVW03474.1"/>
    <property type="molecule type" value="Genomic_DNA"/>
</dbReference>
<organism evidence="2 3">
    <name type="scientific">Rhodococcus spongiicola</name>
    <dbReference type="NCBI Taxonomy" id="2487352"/>
    <lineage>
        <taxon>Bacteria</taxon>
        <taxon>Bacillati</taxon>
        <taxon>Actinomycetota</taxon>
        <taxon>Actinomycetes</taxon>
        <taxon>Mycobacteriales</taxon>
        <taxon>Nocardiaceae</taxon>
        <taxon>Rhodococcus</taxon>
    </lineage>
</organism>
<dbReference type="Gene3D" id="3.30.70.2970">
    <property type="entry name" value="Protein of unknown function (DUF541), domain 2"/>
    <property type="match status" value="1"/>
</dbReference>
<comment type="caution">
    <text evidence="2">The sequence shown here is derived from an EMBL/GenBank/DDBJ whole genome shotgun (WGS) entry which is preliminary data.</text>
</comment>
<gene>
    <name evidence="2" type="ORF">EF834_10135</name>
</gene>
<reference evidence="2 3" key="1">
    <citation type="submission" date="2018-11" db="EMBL/GenBank/DDBJ databases">
        <title>Rhodococcus spongicola sp. nov. and Rhodococcus xishaensis sp. nov. from marine sponges.</title>
        <authorList>
            <person name="Li L."/>
            <person name="Lin H.W."/>
        </authorList>
    </citation>
    <scope>NUCLEOTIDE SEQUENCE [LARGE SCALE GENOMIC DNA]</scope>
    <source>
        <strain evidence="2 3">LHW50502</strain>
    </source>
</reference>
<dbReference type="Gene3D" id="3.30.110.170">
    <property type="entry name" value="Protein of unknown function (DUF541), domain 1"/>
    <property type="match status" value="1"/>
</dbReference>
<feature type="region of interest" description="Disordered" evidence="1">
    <location>
        <begin position="19"/>
        <end position="39"/>
    </location>
</feature>
<keyword evidence="3" id="KW-1185">Reference proteome</keyword>
<accession>A0A438AXM9</accession>
<dbReference type="GO" id="GO:0006974">
    <property type="term" value="P:DNA damage response"/>
    <property type="evidence" value="ECO:0007669"/>
    <property type="project" value="TreeGrafter"/>
</dbReference>
<sequence>MAAGATAVSILVITGCSRGPSDPADGQPAGISSQGTGTVTGTPDTLTVVLGVQTQAASAQAALAENSEKATALIDTLKTSGVAAEDIQTSNLAVNPTWEQGGARINGYRVTNQVTATLHDIPAAGELIDAAASAVGDAIRIQQTTFSIADDGELRAEARAQAVQQAQAQARQIADAAGVTLGKVRSIVEIPQTSPGVPTPYASPEARMDAVPIEPGSQELDVHVAVTYEIR</sequence>
<dbReference type="InterPro" id="IPR052022">
    <property type="entry name" value="26kDa_periplasmic_antigen"/>
</dbReference>
<evidence type="ECO:0000313" key="3">
    <source>
        <dbReference type="Proteomes" id="UP000284333"/>
    </source>
</evidence>